<sequence>MGCAWFPLAAADGVAHGDAGTRTRTRDQDTEGGCWGWTQRGVCRCSWEASGPPEAVSGDRLVAPSWQAEPPGGHRTPNVGSAVECGTSSDDVNTAFVLMPR</sequence>
<comment type="caution">
    <text evidence="1">The sequence shown here is derived from an EMBL/GenBank/DDBJ whole genome shotgun (WGS) entry which is preliminary data.</text>
</comment>
<dbReference type="EMBL" id="CAUYUJ010014981">
    <property type="protein sequence ID" value="CAK0848450.1"/>
    <property type="molecule type" value="Genomic_DNA"/>
</dbReference>
<evidence type="ECO:0008006" key="3">
    <source>
        <dbReference type="Google" id="ProtNLM"/>
    </source>
</evidence>
<keyword evidence="2" id="KW-1185">Reference proteome</keyword>
<protein>
    <recommendedName>
        <fullName evidence="3">Subtilisin</fullName>
    </recommendedName>
</protein>
<accession>A0ABN9TQN1</accession>
<reference evidence="1" key="1">
    <citation type="submission" date="2023-10" db="EMBL/GenBank/DDBJ databases">
        <authorList>
            <person name="Chen Y."/>
            <person name="Shah S."/>
            <person name="Dougan E. K."/>
            <person name="Thang M."/>
            <person name="Chan C."/>
        </authorList>
    </citation>
    <scope>NUCLEOTIDE SEQUENCE [LARGE SCALE GENOMIC DNA]</scope>
</reference>
<evidence type="ECO:0000313" key="1">
    <source>
        <dbReference type="EMBL" id="CAK0848450.1"/>
    </source>
</evidence>
<name>A0ABN9TQN1_9DINO</name>
<evidence type="ECO:0000313" key="2">
    <source>
        <dbReference type="Proteomes" id="UP001189429"/>
    </source>
</evidence>
<proteinExistence type="predicted"/>
<organism evidence="1 2">
    <name type="scientific">Prorocentrum cordatum</name>
    <dbReference type="NCBI Taxonomy" id="2364126"/>
    <lineage>
        <taxon>Eukaryota</taxon>
        <taxon>Sar</taxon>
        <taxon>Alveolata</taxon>
        <taxon>Dinophyceae</taxon>
        <taxon>Prorocentrales</taxon>
        <taxon>Prorocentraceae</taxon>
        <taxon>Prorocentrum</taxon>
    </lineage>
</organism>
<dbReference type="Proteomes" id="UP001189429">
    <property type="component" value="Unassembled WGS sequence"/>
</dbReference>
<gene>
    <name evidence="1" type="ORF">PCOR1329_LOCUS41386</name>
</gene>